<evidence type="ECO:0000313" key="3">
    <source>
        <dbReference type="EMBL" id="KAJ7631142.1"/>
    </source>
</evidence>
<comment type="caution">
    <text evidence="3">The sequence shown here is derived from an EMBL/GenBank/DDBJ whole genome shotgun (WGS) entry which is preliminary data.</text>
</comment>
<feature type="region of interest" description="Disordered" evidence="2">
    <location>
        <begin position="1"/>
        <end position="22"/>
    </location>
</feature>
<name>A0AAD7BV66_9AGAR</name>
<feature type="compositionally biased region" description="Basic and acidic residues" evidence="2">
    <location>
        <begin position="310"/>
        <end position="320"/>
    </location>
</feature>
<accession>A0AAD7BV66</accession>
<evidence type="ECO:0000313" key="4">
    <source>
        <dbReference type="Proteomes" id="UP001221142"/>
    </source>
</evidence>
<dbReference type="Proteomes" id="UP001221142">
    <property type="component" value="Unassembled WGS sequence"/>
</dbReference>
<dbReference type="PANTHER" id="PTHR42107:SF1">
    <property type="entry name" value="WHIM1 DOMAIN-CONTAINING PROTEIN"/>
    <property type="match status" value="1"/>
</dbReference>
<feature type="coiled-coil region" evidence="1">
    <location>
        <begin position="268"/>
        <end position="295"/>
    </location>
</feature>
<dbReference type="PANTHER" id="PTHR42107">
    <property type="entry name" value="YALI0D24453P"/>
    <property type="match status" value="1"/>
</dbReference>
<feature type="compositionally biased region" description="Acidic residues" evidence="2">
    <location>
        <begin position="327"/>
        <end position="352"/>
    </location>
</feature>
<organism evidence="3 4">
    <name type="scientific">Roridomyces roridus</name>
    <dbReference type="NCBI Taxonomy" id="1738132"/>
    <lineage>
        <taxon>Eukaryota</taxon>
        <taxon>Fungi</taxon>
        <taxon>Dikarya</taxon>
        <taxon>Basidiomycota</taxon>
        <taxon>Agaricomycotina</taxon>
        <taxon>Agaricomycetes</taxon>
        <taxon>Agaricomycetidae</taxon>
        <taxon>Agaricales</taxon>
        <taxon>Marasmiineae</taxon>
        <taxon>Mycenaceae</taxon>
        <taxon>Roridomyces</taxon>
    </lineage>
</organism>
<proteinExistence type="predicted"/>
<evidence type="ECO:0000256" key="1">
    <source>
        <dbReference type="SAM" id="Coils"/>
    </source>
</evidence>
<feature type="region of interest" description="Disordered" evidence="2">
    <location>
        <begin position="487"/>
        <end position="546"/>
    </location>
</feature>
<sequence length="546" mass="61396">MSNLRPIPKGHRCPPPTARHPSGRWESAFVYSFICKYTNLRAKVEGLETPMDFEEALQSQEPNDILTQVLARFILNLRPQTRNLSIDQISTTVASVLEEYLKTNERTIYWDDDKNVNVSPFQGLEGGFFTADWDFKLKILRQLVELQLCHNQEIKNTIDRAWGVSHTKHKKKDETSAPPPPDDPHSREQLQFIPLGQDSLKRRFWAPDDSPRLYVSTNPWKMAATFTSLASTREEYLAVIEDLKGASPPELKKGEKRSKNDLAHLNLVTILEDRMEAIDAELIRVEKARKKIENRNAAILRAAQTEIRETRTRRQTRKPDYVYSSADFDEDEGEDEYTYQEADADDELDDDFLNFRDESEGPSTRRRAPSNGYRRSTRTAVLNANGKRDAEQEEPWAAWRGERRSARLGAPAEMQFDSEPPTKRARTEESTMSTGSADAVSTTSHGPKNGLKLKASGAAALKPTEIALEQIAGKKRSKFWVYAVEPAPGAEPESEPPSDLANGDGDVSMPGSETNGRESDDMEVDSPSPRSGHESLDGPLSPLNSP</sequence>
<gene>
    <name evidence="3" type="ORF">FB45DRAFT_917623</name>
</gene>
<reference evidence="3" key="1">
    <citation type="submission" date="2023-03" db="EMBL/GenBank/DDBJ databases">
        <title>Massive genome expansion in bonnet fungi (Mycena s.s.) driven by repeated elements and novel gene families across ecological guilds.</title>
        <authorList>
            <consortium name="Lawrence Berkeley National Laboratory"/>
            <person name="Harder C.B."/>
            <person name="Miyauchi S."/>
            <person name="Viragh M."/>
            <person name="Kuo A."/>
            <person name="Thoen E."/>
            <person name="Andreopoulos B."/>
            <person name="Lu D."/>
            <person name="Skrede I."/>
            <person name="Drula E."/>
            <person name="Henrissat B."/>
            <person name="Morin E."/>
            <person name="Kohler A."/>
            <person name="Barry K."/>
            <person name="LaButti K."/>
            <person name="Morin E."/>
            <person name="Salamov A."/>
            <person name="Lipzen A."/>
            <person name="Mereny Z."/>
            <person name="Hegedus B."/>
            <person name="Baldrian P."/>
            <person name="Stursova M."/>
            <person name="Weitz H."/>
            <person name="Taylor A."/>
            <person name="Grigoriev I.V."/>
            <person name="Nagy L.G."/>
            <person name="Martin F."/>
            <person name="Kauserud H."/>
        </authorList>
    </citation>
    <scope>NUCLEOTIDE SEQUENCE</scope>
    <source>
        <strain evidence="3">9284</strain>
    </source>
</reference>
<feature type="region of interest" description="Disordered" evidence="2">
    <location>
        <begin position="165"/>
        <end position="188"/>
    </location>
</feature>
<keyword evidence="4" id="KW-1185">Reference proteome</keyword>
<feature type="compositionally biased region" description="Polar residues" evidence="2">
    <location>
        <begin position="430"/>
        <end position="446"/>
    </location>
</feature>
<keyword evidence="1" id="KW-0175">Coiled coil</keyword>
<evidence type="ECO:0000256" key="2">
    <source>
        <dbReference type="SAM" id="MobiDB-lite"/>
    </source>
</evidence>
<dbReference type="AlphaFoldDB" id="A0AAD7BV66"/>
<protein>
    <recommendedName>
        <fullName evidence="5">WHIM1 domain-containing protein</fullName>
    </recommendedName>
</protein>
<feature type="region of interest" description="Disordered" evidence="2">
    <location>
        <begin position="310"/>
        <end position="462"/>
    </location>
</feature>
<feature type="compositionally biased region" description="Low complexity" evidence="2">
    <location>
        <begin position="448"/>
        <end position="462"/>
    </location>
</feature>
<dbReference type="EMBL" id="JARKIF010000009">
    <property type="protein sequence ID" value="KAJ7631142.1"/>
    <property type="molecule type" value="Genomic_DNA"/>
</dbReference>
<feature type="compositionally biased region" description="Basic and acidic residues" evidence="2">
    <location>
        <begin position="420"/>
        <end position="429"/>
    </location>
</feature>
<evidence type="ECO:0008006" key="5">
    <source>
        <dbReference type="Google" id="ProtNLM"/>
    </source>
</evidence>